<keyword evidence="2" id="KW-0812">Transmembrane</keyword>
<accession>A0A5B7I6J4</accession>
<keyword evidence="2" id="KW-0472">Membrane</keyword>
<dbReference type="EMBL" id="VSRR010046622">
    <property type="protein sequence ID" value="MPC77745.1"/>
    <property type="molecule type" value="Genomic_DNA"/>
</dbReference>
<feature type="region of interest" description="Disordered" evidence="1">
    <location>
        <begin position="40"/>
        <end position="119"/>
    </location>
</feature>
<evidence type="ECO:0000256" key="1">
    <source>
        <dbReference type="SAM" id="MobiDB-lite"/>
    </source>
</evidence>
<evidence type="ECO:0000313" key="4">
    <source>
        <dbReference type="Proteomes" id="UP000324222"/>
    </source>
</evidence>
<organism evidence="3 4">
    <name type="scientific">Portunus trituberculatus</name>
    <name type="common">Swimming crab</name>
    <name type="synonym">Neptunus trituberculatus</name>
    <dbReference type="NCBI Taxonomy" id="210409"/>
    <lineage>
        <taxon>Eukaryota</taxon>
        <taxon>Metazoa</taxon>
        <taxon>Ecdysozoa</taxon>
        <taxon>Arthropoda</taxon>
        <taxon>Crustacea</taxon>
        <taxon>Multicrustacea</taxon>
        <taxon>Malacostraca</taxon>
        <taxon>Eumalacostraca</taxon>
        <taxon>Eucarida</taxon>
        <taxon>Decapoda</taxon>
        <taxon>Pleocyemata</taxon>
        <taxon>Brachyura</taxon>
        <taxon>Eubrachyura</taxon>
        <taxon>Portunoidea</taxon>
        <taxon>Portunidae</taxon>
        <taxon>Portuninae</taxon>
        <taxon>Portunus</taxon>
    </lineage>
</organism>
<keyword evidence="4" id="KW-1185">Reference proteome</keyword>
<proteinExistence type="predicted"/>
<dbReference type="AlphaFoldDB" id="A0A5B7I6J4"/>
<evidence type="ECO:0000256" key="2">
    <source>
        <dbReference type="SAM" id="Phobius"/>
    </source>
</evidence>
<gene>
    <name evidence="3" type="ORF">E2C01_072210</name>
</gene>
<name>A0A5B7I6J4_PORTR</name>
<feature type="transmembrane region" description="Helical" evidence="2">
    <location>
        <begin position="12"/>
        <end position="31"/>
    </location>
</feature>
<feature type="compositionally biased region" description="Acidic residues" evidence="1">
    <location>
        <begin position="97"/>
        <end position="109"/>
    </location>
</feature>
<feature type="compositionally biased region" description="Basic and acidic residues" evidence="1">
    <location>
        <begin position="110"/>
        <end position="119"/>
    </location>
</feature>
<feature type="compositionally biased region" description="Acidic residues" evidence="1">
    <location>
        <begin position="46"/>
        <end position="62"/>
    </location>
</feature>
<protein>
    <submittedName>
        <fullName evidence="3">Uncharacterized protein</fullName>
    </submittedName>
</protein>
<comment type="caution">
    <text evidence="3">The sequence shown here is derived from an EMBL/GenBank/DDBJ whole genome shotgun (WGS) entry which is preliminary data.</text>
</comment>
<evidence type="ECO:0000313" key="3">
    <source>
        <dbReference type="EMBL" id="MPC77745.1"/>
    </source>
</evidence>
<dbReference type="Proteomes" id="UP000324222">
    <property type="component" value="Unassembled WGS sequence"/>
</dbReference>
<feature type="compositionally biased region" description="Polar residues" evidence="1">
    <location>
        <begin position="77"/>
        <end position="88"/>
    </location>
</feature>
<reference evidence="3 4" key="1">
    <citation type="submission" date="2019-05" db="EMBL/GenBank/DDBJ databases">
        <title>Another draft genome of Portunus trituberculatus and its Hox gene families provides insights of decapod evolution.</title>
        <authorList>
            <person name="Jeong J.-H."/>
            <person name="Song I."/>
            <person name="Kim S."/>
            <person name="Choi T."/>
            <person name="Kim D."/>
            <person name="Ryu S."/>
            <person name="Kim W."/>
        </authorList>
    </citation>
    <scope>NUCLEOTIDE SEQUENCE [LARGE SCALE GENOMIC DNA]</scope>
    <source>
        <tissue evidence="3">Muscle</tissue>
    </source>
</reference>
<keyword evidence="2" id="KW-1133">Transmembrane helix</keyword>
<sequence>MIDFLEISVYIMVYWYIYIHFILHLSARMFYGGRGTAIIPTNPAVSDDEKEYDENEDDDDVTDPTYIPTIHNPDTPAPSQLGPSTSRRGSAMPALEVLEDDEEDEDYEEEEKRDKVAEP</sequence>